<name>A0AAE3NUE4_9RHOB</name>
<dbReference type="GO" id="GO:0046872">
    <property type="term" value="F:metal ion binding"/>
    <property type="evidence" value="ECO:0007669"/>
    <property type="project" value="InterPro"/>
</dbReference>
<feature type="signal peptide" evidence="7">
    <location>
        <begin position="1"/>
        <end position="21"/>
    </location>
</feature>
<evidence type="ECO:0000256" key="1">
    <source>
        <dbReference type="ARBA" id="ARBA00011028"/>
    </source>
</evidence>
<evidence type="ECO:0000313" key="9">
    <source>
        <dbReference type="Proteomes" id="UP001220964"/>
    </source>
</evidence>
<keyword evidence="3" id="KW-0813">Transport</keyword>
<dbReference type="InterPro" id="IPR006127">
    <property type="entry name" value="ZnuA-like"/>
</dbReference>
<dbReference type="InterPro" id="IPR050492">
    <property type="entry name" value="Bact_metal-bind_prot9"/>
</dbReference>
<gene>
    <name evidence="8" type="ORF">P1J78_23630</name>
</gene>
<proteinExistence type="inferred from homology"/>
<dbReference type="Gene3D" id="3.40.50.1980">
    <property type="entry name" value="Nitrogenase molybdenum iron protein domain"/>
    <property type="match status" value="2"/>
</dbReference>
<protein>
    <recommendedName>
        <fullName evidence="2">High-affinity zinc uptake system protein ZnuA</fullName>
    </recommendedName>
</protein>
<dbReference type="AlphaFoldDB" id="A0AAE3NUE4"/>
<keyword evidence="5" id="KW-0862">Zinc</keyword>
<keyword evidence="4 7" id="KW-0732">Signal</keyword>
<dbReference type="PANTHER" id="PTHR42953:SF3">
    <property type="entry name" value="HIGH-AFFINITY ZINC UPTAKE SYSTEM PROTEIN ZNUA"/>
    <property type="match status" value="1"/>
</dbReference>
<sequence length="317" mass="33077">MSNQIRIALLGGLLGASVATAAPAEAPKVAADIEPVHGLVARVMDGIGTPSLVVRPGASPHGYSMRPSEARALQEAEAVFWVGPELAPWLEGSIDTLASGAVVVELLDAPGTQTLAFREGASFGADGHDHDEAEHEEDGHDDGHDHDGLDPHAWLDPENAKAWLDVIAAELARLDPENAGAYAANAEAGKAEIDAAMEDVRAMLAPVRDMRFVVFHDAYQYFEHRFDIPAAGAIALSDATDPGPARVAEIRDTIVAMDVRCVFSEPQFNQDLVDTVLEGTGGAAGTIDPLGSGIPGGAGFYPAFLRSIAAEMAACGS</sequence>
<comment type="similarity">
    <text evidence="1">Belongs to the bacterial solute-binding protein 9 family.</text>
</comment>
<accession>A0AAE3NUE4</accession>
<comment type="caution">
    <text evidence="8">The sequence shown here is derived from an EMBL/GenBank/DDBJ whole genome shotgun (WGS) entry which is preliminary data.</text>
</comment>
<reference evidence="8" key="1">
    <citation type="submission" date="2023-03" db="EMBL/GenBank/DDBJ databases">
        <title>Multiphase analysis and comparison of six strains from genera Psychromarinibacter, Lutimaribacter, and Maritimibacter, including a novel species: Psychromarinibacter sediminicola sp. nov.</title>
        <authorList>
            <person name="Wang Y.-H."/>
            <person name="Ye M.-Q."/>
            <person name="Du Z.-J."/>
        </authorList>
    </citation>
    <scope>NUCLEOTIDE SEQUENCE</scope>
    <source>
        <strain evidence="8">C21-152</strain>
    </source>
</reference>
<dbReference type="GO" id="GO:0006829">
    <property type="term" value="P:zinc ion transport"/>
    <property type="evidence" value="ECO:0007669"/>
    <property type="project" value="UniProtKB-KW"/>
</dbReference>
<keyword evidence="5" id="KW-0406">Ion transport</keyword>
<evidence type="ECO:0000256" key="4">
    <source>
        <dbReference type="ARBA" id="ARBA00022729"/>
    </source>
</evidence>
<evidence type="ECO:0000256" key="6">
    <source>
        <dbReference type="SAM" id="MobiDB-lite"/>
    </source>
</evidence>
<feature type="compositionally biased region" description="Basic and acidic residues" evidence="6">
    <location>
        <begin position="126"/>
        <end position="153"/>
    </location>
</feature>
<evidence type="ECO:0000313" key="8">
    <source>
        <dbReference type="EMBL" id="MDF0603718.1"/>
    </source>
</evidence>
<dbReference type="Pfam" id="PF01297">
    <property type="entry name" value="ZnuA"/>
    <property type="match status" value="1"/>
</dbReference>
<evidence type="ECO:0000256" key="2">
    <source>
        <dbReference type="ARBA" id="ARBA00015915"/>
    </source>
</evidence>
<dbReference type="EMBL" id="JARGYC010000123">
    <property type="protein sequence ID" value="MDF0603718.1"/>
    <property type="molecule type" value="Genomic_DNA"/>
</dbReference>
<dbReference type="Proteomes" id="UP001220964">
    <property type="component" value="Unassembled WGS sequence"/>
</dbReference>
<dbReference type="PANTHER" id="PTHR42953">
    <property type="entry name" value="HIGH-AFFINITY ZINC UPTAKE SYSTEM PROTEIN ZNUA-RELATED"/>
    <property type="match status" value="1"/>
</dbReference>
<feature type="chain" id="PRO_5042008509" description="High-affinity zinc uptake system protein ZnuA" evidence="7">
    <location>
        <begin position="22"/>
        <end position="317"/>
    </location>
</feature>
<evidence type="ECO:0000256" key="7">
    <source>
        <dbReference type="SAM" id="SignalP"/>
    </source>
</evidence>
<keyword evidence="9" id="KW-1185">Reference proteome</keyword>
<evidence type="ECO:0000256" key="3">
    <source>
        <dbReference type="ARBA" id="ARBA00022448"/>
    </source>
</evidence>
<feature type="region of interest" description="Disordered" evidence="6">
    <location>
        <begin position="122"/>
        <end position="153"/>
    </location>
</feature>
<dbReference type="SUPFAM" id="SSF53807">
    <property type="entry name" value="Helical backbone' metal receptor"/>
    <property type="match status" value="1"/>
</dbReference>
<evidence type="ECO:0000256" key="5">
    <source>
        <dbReference type="ARBA" id="ARBA00022906"/>
    </source>
</evidence>
<dbReference type="RefSeq" id="WP_275569832.1">
    <property type="nucleotide sequence ID" value="NZ_JARGYC010000123.1"/>
</dbReference>
<keyword evidence="5" id="KW-0864">Zinc transport</keyword>
<organism evidence="8 9">
    <name type="scientific">Psychromarinibacter sediminicola</name>
    <dbReference type="NCBI Taxonomy" id="3033385"/>
    <lineage>
        <taxon>Bacteria</taxon>
        <taxon>Pseudomonadati</taxon>
        <taxon>Pseudomonadota</taxon>
        <taxon>Alphaproteobacteria</taxon>
        <taxon>Rhodobacterales</taxon>
        <taxon>Paracoccaceae</taxon>
        <taxon>Psychromarinibacter</taxon>
    </lineage>
</organism>